<keyword evidence="11" id="KW-1208">Phospholipid metabolism</keyword>
<keyword evidence="7 11" id="KW-0444">Lipid biosynthesis</keyword>
<dbReference type="Proteomes" id="UP000178187">
    <property type="component" value="Unassembled WGS sequence"/>
</dbReference>
<dbReference type="SMART" id="SM00563">
    <property type="entry name" value="PlsC"/>
    <property type="match status" value="1"/>
</dbReference>
<protein>
    <recommendedName>
        <fullName evidence="6 11">1-acyl-sn-glycerol-3-phosphate acyltransferase</fullName>
        <ecNumber evidence="5 11">2.3.1.51</ecNumber>
    </recommendedName>
</protein>
<evidence type="ECO:0000313" key="14">
    <source>
        <dbReference type="EMBL" id="OGW96093.1"/>
    </source>
</evidence>
<proteinExistence type="inferred from homology"/>
<accession>A0A1G1KT09</accession>
<comment type="similarity">
    <text evidence="4 11">Belongs to the 1-acyl-sn-glycerol-3-phosphate acyltransferase family.</text>
</comment>
<keyword evidence="8 11" id="KW-0808">Transferase</keyword>
<evidence type="ECO:0000256" key="2">
    <source>
        <dbReference type="ARBA" id="ARBA00004728"/>
    </source>
</evidence>
<dbReference type="NCBIfam" id="TIGR00530">
    <property type="entry name" value="AGP_acyltrn"/>
    <property type="match status" value="1"/>
</dbReference>
<evidence type="ECO:0000256" key="9">
    <source>
        <dbReference type="ARBA" id="ARBA00023098"/>
    </source>
</evidence>
<dbReference type="CDD" id="cd07989">
    <property type="entry name" value="LPLAT_AGPAT-like"/>
    <property type="match status" value="1"/>
</dbReference>
<dbReference type="SUPFAM" id="SSF69593">
    <property type="entry name" value="Glycerol-3-phosphate (1)-acyltransferase"/>
    <property type="match status" value="1"/>
</dbReference>
<keyword evidence="12" id="KW-1133">Transmembrane helix</keyword>
<dbReference type="InterPro" id="IPR002123">
    <property type="entry name" value="Plipid/glycerol_acylTrfase"/>
</dbReference>
<dbReference type="Pfam" id="PF01553">
    <property type="entry name" value="Acyltransferase"/>
    <property type="match status" value="1"/>
</dbReference>
<dbReference type="PANTHER" id="PTHR10434:SF64">
    <property type="entry name" value="1-ACYL-SN-GLYCEROL-3-PHOSPHATE ACYLTRANSFERASE-RELATED"/>
    <property type="match status" value="1"/>
</dbReference>
<evidence type="ECO:0000256" key="6">
    <source>
        <dbReference type="ARBA" id="ARBA00016139"/>
    </source>
</evidence>
<comment type="caution">
    <text evidence="14">The sequence shown here is derived from an EMBL/GenBank/DDBJ whole genome shotgun (WGS) entry which is preliminary data.</text>
</comment>
<comment type="catalytic activity">
    <reaction evidence="1 11">
        <text>a 1-acyl-sn-glycero-3-phosphate + an acyl-CoA = a 1,2-diacyl-sn-glycero-3-phosphate + CoA</text>
        <dbReference type="Rhea" id="RHEA:19709"/>
        <dbReference type="ChEBI" id="CHEBI:57287"/>
        <dbReference type="ChEBI" id="CHEBI:57970"/>
        <dbReference type="ChEBI" id="CHEBI:58342"/>
        <dbReference type="ChEBI" id="CHEBI:58608"/>
        <dbReference type="EC" id="2.3.1.51"/>
    </reaction>
</comment>
<dbReference type="EC" id="2.3.1.51" evidence="5 11"/>
<keyword evidence="9 11" id="KW-0443">Lipid metabolism</keyword>
<evidence type="ECO:0000313" key="15">
    <source>
        <dbReference type="Proteomes" id="UP000178187"/>
    </source>
</evidence>
<feature type="domain" description="Phospholipid/glycerol acyltransferase" evidence="13">
    <location>
        <begin position="83"/>
        <end position="196"/>
    </location>
</feature>
<keyword evidence="12" id="KW-0812">Transmembrane</keyword>
<evidence type="ECO:0000256" key="7">
    <source>
        <dbReference type="ARBA" id="ARBA00022516"/>
    </source>
</evidence>
<organism evidence="14 15">
    <name type="scientific">Candidatus Danuiimicrobium aquiferis</name>
    <dbReference type="NCBI Taxonomy" id="1801832"/>
    <lineage>
        <taxon>Bacteria</taxon>
        <taxon>Pseudomonadati</taxon>
        <taxon>Candidatus Omnitrophota</taxon>
        <taxon>Candidatus Danuiimicrobium</taxon>
    </lineage>
</organism>
<keyword evidence="12" id="KW-0472">Membrane</keyword>
<evidence type="ECO:0000256" key="3">
    <source>
        <dbReference type="ARBA" id="ARBA00005189"/>
    </source>
</evidence>
<keyword evidence="10 11" id="KW-0012">Acyltransferase</keyword>
<feature type="transmembrane region" description="Helical" evidence="12">
    <location>
        <begin position="16"/>
        <end position="39"/>
    </location>
</feature>
<gene>
    <name evidence="14" type="ORF">A3G33_01905</name>
</gene>
<evidence type="ECO:0000256" key="10">
    <source>
        <dbReference type="ARBA" id="ARBA00023315"/>
    </source>
</evidence>
<keyword evidence="11" id="KW-0594">Phospholipid biosynthesis</keyword>
<dbReference type="GO" id="GO:0016020">
    <property type="term" value="C:membrane"/>
    <property type="evidence" value="ECO:0007669"/>
    <property type="project" value="InterPro"/>
</dbReference>
<evidence type="ECO:0000256" key="4">
    <source>
        <dbReference type="ARBA" id="ARBA00008655"/>
    </source>
</evidence>
<evidence type="ECO:0000259" key="13">
    <source>
        <dbReference type="SMART" id="SM00563"/>
    </source>
</evidence>
<feature type="transmembrane region" description="Helical" evidence="12">
    <location>
        <begin position="51"/>
        <end position="71"/>
    </location>
</feature>
<reference evidence="14 15" key="1">
    <citation type="journal article" date="2016" name="Nat. Commun.">
        <title>Thousands of microbial genomes shed light on interconnected biogeochemical processes in an aquifer system.</title>
        <authorList>
            <person name="Anantharaman K."/>
            <person name="Brown C.T."/>
            <person name="Hug L.A."/>
            <person name="Sharon I."/>
            <person name="Castelle C.J."/>
            <person name="Probst A.J."/>
            <person name="Thomas B.C."/>
            <person name="Singh A."/>
            <person name="Wilkins M.J."/>
            <person name="Karaoz U."/>
            <person name="Brodie E.L."/>
            <person name="Williams K.H."/>
            <person name="Hubbard S.S."/>
            <person name="Banfield J.F."/>
        </authorList>
    </citation>
    <scope>NUCLEOTIDE SEQUENCE [LARGE SCALE GENOMIC DNA]</scope>
</reference>
<name>A0A1G1KT09_9BACT</name>
<dbReference type="GO" id="GO:0006654">
    <property type="term" value="P:phosphatidic acid biosynthetic process"/>
    <property type="evidence" value="ECO:0007669"/>
    <property type="project" value="TreeGrafter"/>
</dbReference>
<comment type="pathway">
    <text evidence="2">Phospholipid metabolism; CDP-diacylglycerol biosynthesis; CDP-diacylglycerol from sn-glycerol 3-phosphate: step 2/3.</text>
</comment>
<dbReference type="InterPro" id="IPR004552">
    <property type="entry name" value="AGP_acyltrans"/>
</dbReference>
<sequence length="262" mass="30171">MGKLIVRIYDFSYSTFMWFVFGIGVIVFFFFVWITYLIICLPDPDRKSMHFLISFWAKFSLLICPMLKIKMTGGKNLDPKRTYIFVVNHQSLSDILVVLYLQYPFKFMAKKELFSIPFFGWGMELTGYIPLVRGNRESGKHALDLAKAYLSRGMSVLMFPEGTRSPDGTIKNFKRGAFRLSVELGIPVVPIVLDGTKDLISKGKHLIPRKRVPVEAVVGEPCEPPKITREVHEIDIFMGEIRSRMIEALHQMRENRKRAPSP</sequence>
<evidence type="ECO:0000256" key="1">
    <source>
        <dbReference type="ARBA" id="ARBA00001141"/>
    </source>
</evidence>
<comment type="domain">
    <text evidence="11">The HXXXXD motif is essential for acyltransferase activity and may constitute the binding site for the phosphate moiety of the glycerol-3-phosphate.</text>
</comment>
<dbReference type="PANTHER" id="PTHR10434">
    <property type="entry name" value="1-ACYL-SN-GLYCEROL-3-PHOSPHATE ACYLTRANSFERASE"/>
    <property type="match status" value="1"/>
</dbReference>
<evidence type="ECO:0000256" key="11">
    <source>
        <dbReference type="RuleBase" id="RU361267"/>
    </source>
</evidence>
<dbReference type="EMBL" id="MHFR01000053">
    <property type="protein sequence ID" value="OGW96093.1"/>
    <property type="molecule type" value="Genomic_DNA"/>
</dbReference>
<evidence type="ECO:0000256" key="5">
    <source>
        <dbReference type="ARBA" id="ARBA00013211"/>
    </source>
</evidence>
<dbReference type="GO" id="GO:0003841">
    <property type="term" value="F:1-acylglycerol-3-phosphate O-acyltransferase activity"/>
    <property type="evidence" value="ECO:0007669"/>
    <property type="project" value="UniProtKB-UniRule"/>
</dbReference>
<comment type="pathway">
    <text evidence="3">Lipid metabolism.</text>
</comment>
<feature type="transmembrane region" description="Helical" evidence="12">
    <location>
        <begin position="83"/>
        <end position="101"/>
    </location>
</feature>
<evidence type="ECO:0000256" key="8">
    <source>
        <dbReference type="ARBA" id="ARBA00022679"/>
    </source>
</evidence>
<evidence type="ECO:0000256" key="12">
    <source>
        <dbReference type="SAM" id="Phobius"/>
    </source>
</evidence>
<dbReference type="AlphaFoldDB" id="A0A1G1KT09"/>